<keyword evidence="4" id="KW-1185">Reference proteome</keyword>
<organism evidence="3 4">
    <name type="scientific">Massarina eburnea CBS 473.64</name>
    <dbReference type="NCBI Taxonomy" id="1395130"/>
    <lineage>
        <taxon>Eukaryota</taxon>
        <taxon>Fungi</taxon>
        <taxon>Dikarya</taxon>
        <taxon>Ascomycota</taxon>
        <taxon>Pezizomycotina</taxon>
        <taxon>Dothideomycetes</taxon>
        <taxon>Pleosporomycetidae</taxon>
        <taxon>Pleosporales</taxon>
        <taxon>Massarineae</taxon>
        <taxon>Massarinaceae</taxon>
        <taxon>Massarina</taxon>
    </lineage>
</organism>
<evidence type="ECO:0000259" key="2">
    <source>
        <dbReference type="Pfam" id="PF10441"/>
    </source>
</evidence>
<evidence type="ECO:0000313" key="4">
    <source>
        <dbReference type="Proteomes" id="UP000799753"/>
    </source>
</evidence>
<dbReference type="OrthoDB" id="160374at2759"/>
<dbReference type="InterPro" id="IPR052609">
    <property type="entry name" value="Ribosome_Biogenesis_Reg"/>
</dbReference>
<reference evidence="3" key="1">
    <citation type="journal article" date="2020" name="Stud. Mycol.">
        <title>101 Dothideomycetes genomes: a test case for predicting lifestyles and emergence of pathogens.</title>
        <authorList>
            <person name="Haridas S."/>
            <person name="Albert R."/>
            <person name="Binder M."/>
            <person name="Bloem J."/>
            <person name="Labutti K."/>
            <person name="Salamov A."/>
            <person name="Andreopoulos B."/>
            <person name="Baker S."/>
            <person name="Barry K."/>
            <person name="Bills G."/>
            <person name="Bluhm B."/>
            <person name="Cannon C."/>
            <person name="Castanera R."/>
            <person name="Culley D."/>
            <person name="Daum C."/>
            <person name="Ezra D."/>
            <person name="Gonzalez J."/>
            <person name="Henrissat B."/>
            <person name="Kuo A."/>
            <person name="Liang C."/>
            <person name="Lipzen A."/>
            <person name="Lutzoni F."/>
            <person name="Magnuson J."/>
            <person name="Mondo S."/>
            <person name="Nolan M."/>
            <person name="Ohm R."/>
            <person name="Pangilinan J."/>
            <person name="Park H.-J."/>
            <person name="Ramirez L."/>
            <person name="Alfaro M."/>
            <person name="Sun H."/>
            <person name="Tritt A."/>
            <person name="Yoshinaga Y."/>
            <person name="Zwiers L.-H."/>
            <person name="Turgeon B."/>
            <person name="Goodwin S."/>
            <person name="Spatafora J."/>
            <person name="Crous P."/>
            <person name="Grigoriev I."/>
        </authorList>
    </citation>
    <scope>NUCLEOTIDE SEQUENCE</scope>
    <source>
        <strain evidence="3">CBS 473.64</strain>
    </source>
</reference>
<proteinExistence type="predicted"/>
<dbReference type="Proteomes" id="UP000799753">
    <property type="component" value="Unassembled WGS sequence"/>
</dbReference>
<evidence type="ECO:0000256" key="1">
    <source>
        <dbReference type="SAM" id="MobiDB-lite"/>
    </source>
</evidence>
<dbReference type="PANTHER" id="PTHR15682">
    <property type="entry name" value="UNHEALTHY RIBOSOME BIOGENESIS PROTEIN 2 HOMOLOG"/>
    <property type="match status" value="1"/>
</dbReference>
<sequence length="1460" mass="162434">MANPVQSLQSPDGPAPTLPRLLAIKQNQADLDNLDDQIREVAQIIGLPADWETLPRESRASITPKLVLARADFVLRWVLEKLRDATENGPRARANVGAWKLLDWMIRALPISRCAPTLRDSQFLSVLEKTLEESYGADVLTQPSSACEPSRKRKRGTSSSNSPSKRTDLEAHKPTQLFDVVVAVIQTIRHKAEAHGANAGFAQAEHMKMVLKTESAQAARIVKYWLSAVQQLTSVSTISPNETHLDLGPVLEIWELRSIDSRDSSGASSEDFATECLIPALVLSTTLQGLATLDIPSLRQATVVLDRLIAQHVIAPARVAFLNRPDTAPTEEAEGLSLATNLSPLRAKLLQAAQIEDSGEPIPSSFRALFAAIPQLLDLALRSSPARSRKSRVAEKPWIQAAFVALAECVGCALEAPEFRTPEASIDALRECLRILASHDVSIDAHVLKDIFWFHSGFKYPLKQTRSVHWSLIASMVELDPDIFLADSRSTWHNTGDKPEDLTNYLFDQISTTAFEHGDVTDDDKMDTDEQQDIISVVSGLSKDDVVETIIVPIISAFARNRDLLGFMSRWDDQLCKTAKTARHMLQEPTASIWRDRQLSRALATHFEQSLTISQIANLFREHAERLKSSLKSKKNARNESLSSTVIIDAMLLSVNSDESVMTLKPHLLSLWSSYTSWAQNDSSKPIASLGVAWSALSQLLVLLWPIHLHTLSQEEVLYPLVEQASKDVSSMPKDDGARRVDSKSRAASLVFLLTACDYLRSILDTRELIQKRLRRALKSLSSSQLEIQELTTTMEIFCSEYAQLLETFEPETCQAQLSSLLSTVSMLEQKDVDAITNALAQSVFTHGSASFQASYAAALLVALTQDNERLHTVAVTSLLQITPSSISRVQREAILDRIVTLLTSQPRDVNTLLSIMVHLMTAANATARISSDASALFDLAQTLHDAKLEKTSLLQLLRELAQLTLTHIIPNQNQTQNKLFLEAYKIQITTATKKARKCFPARLAILRGTFRAANGPDSLLPMDQYIAFLLALLRDEPISGEYILEAFDDIPPQMLKDHSDIFHTAQEALRKWTTANLSSDGALSSLDEVTFTSLPKQLWPTLYCTIAQYQLCPTNEHFLGFSSDLLRKCLPADSTKSILTSMADSFARLDTASKLALLPYCMPSDDDEDPIVSCRILYQLISTFENKQEADPGLKLQQLAVLPKICLLLENSTNDRVFNTLLDIIIAILRNKPSLTSQHGVECLLVALSKVTSRNSPRLSAAQAPAIFTRLCETARLLLMLQRGRIGGRFHLLLPLLQNLLLCLFIPNAGRGAALPPWLDSFATSQPVRLTPANASAYTRLLRTLCSPTQSSVQRHYSRSQTSKKELNDPVKAARDYASQYMYALLSSFCLYQLYGRLEPQVREKLMPGIWEVVEVGSLDRQSLDAMFEGLGKSEQDIWRGIWRDWEREHGRKDRKEVV</sequence>
<dbReference type="GO" id="GO:0042254">
    <property type="term" value="P:ribosome biogenesis"/>
    <property type="evidence" value="ECO:0007669"/>
    <property type="project" value="TreeGrafter"/>
</dbReference>
<protein>
    <recommendedName>
        <fullName evidence="2">Nucleolar 27S pre-rRNA processing Urb2/Npa2 C-terminal domain-containing protein</fullName>
    </recommendedName>
</protein>
<accession>A0A6A6SHW0</accession>
<evidence type="ECO:0000313" key="3">
    <source>
        <dbReference type="EMBL" id="KAF2646531.1"/>
    </source>
</evidence>
<feature type="domain" description="Nucleolar 27S pre-rRNA processing Urb2/Npa2 C-terminal" evidence="2">
    <location>
        <begin position="1222"/>
        <end position="1449"/>
    </location>
</feature>
<dbReference type="EMBL" id="MU006776">
    <property type="protein sequence ID" value="KAF2646531.1"/>
    <property type="molecule type" value="Genomic_DNA"/>
</dbReference>
<gene>
    <name evidence="3" type="ORF">P280DRAFT_544877</name>
</gene>
<dbReference type="GO" id="GO:0005730">
    <property type="term" value="C:nucleolus"/>
    <property type="evidence" value="ECO:0007669"/>
    <property type="project" value="TreeGrafter"/>
</dbReference>
<dbReference type="Pfam" id="PF10441">
    <property type="entry name" value="Urb2"/>
    <property type="match status" value="1"/>
</dbReference>
<name>A0A6A6SHW0_9PLEO</name>
<feature type="region of interest" description="Disordered" evidence="1">
    <location>
        <begin position="141"/>
        <end position="170"/>
    </location>
</feature>
<dbReference type="InterPro" id="IPR018849">
    <property type="entry name" value="Urb2/Npa2_C"/>
</dbReference>
<dbReference type="PANTHER" id="PTHR15682:SF2">
    <property type="entry name" value="UNHEALTHY RIBOSOME BIOGENESIS PROTEIN 2 HOMOLOG"/>
    <property type="match status" value="1"/>
</dbReference>